<proteinExistence type="predicted"/>
<dbReference type="AlphaFoldDB" id="A0A8V1A1I1"/>
<evidence type="ECO:0000313" key="2">
    <source>
        <dbReference type="Proteomes" id="UP000000539"/>
    </source>
</evidence>
<reference evidence="1" key="3">
    <citation type="submission" date="2025-09" db="UniProtKB">
        <authorList>
            <consortium name="Ensembl"/>
        </authorList>
    </citation>
    <scope>IDENTIFICATION</scope>
    <source>
        <strain evidence="1">broiler</strain>
    </source>
</reference>
<organism evidence="1 2">
    <name type="scientific">Gallus gallus</name>
    <name type="common">Chicken</name>
    <dbReference type="NCBI Taxonomy" id="9031"/>
    <lineage>
        <taxon>Eukaryota</taxon>
        <taxon>Metazoa</taxon>
        <taxon>Chordata</taxon>
        <taxon>Craniata</taxon>
        <taxon>Vertebrata</taxon>
        <taxon>Euteleostomi</taxon>
        <taxon>Archelosauria</taxon>
        <taxon>Archosauria</taxon>
        <taxon>Dinosauria</taxon>
        <taxon>Saurischia</taxon>
        <taxon>Theropoda</taxon>
        <taxon>Coelurosauria</taxon>
        <taxon>Aves</taxon>
        <taxon>Neognathae</taxon>
        <taxon>Galloanserae</taxon>
        <taxon>Galliformes</taxon>
        <taxon>Phasianidae</taxon>
        <taxon>Phasianinae</taxon>
        <taxon>Gallus</taxon>
    </lineage>
</organism>
<name>A0A8V1A1I1_CHICK</name>
<dbReference type="Proteomes" id="UP000000539">
    <property type="component" value="Chromosome 1"/>
</dbReference>
<protein>
    <submittedName>
        <fullName evidence="1">Uncharacterized protein</fullName>
    </submittedName>
</protein>
<reference evidence="1" key="1">
    <citation type="submission" date="2020-11" db="EMBL/GenBank/DDBJ databases">
        <title>Gallus gallus (Chicken) genome, bGalGal1, GRCg7b, maternal haplotype autosomes + Z &amp; W.</title>
        <authorList>
            <person name="Warren W."/>
            <person name="Formenti G."/>
            <person name="Fedrigo O."/>
            <person name="Haase B."/>
            <person name="Mountcastle J."/>
            <person name="Balacco J."/>
            <person name="Tracey A."/>
            <person name="Schneider V."/>
            <person name="Okimoto R."/>
            <person name="Cheng H."/>
            <person name="Hawken R."/>
            <person name="Howe K."/>
            <person name="Jarvis E.D."/>
        </authorList>
    </citation>
    <scope>NUCLEOTIDE SEQUENCE [LARGE SCALE GENOMIC DNA]</scope>
    <source>
        <strain evidence="1">Broiler</strain>
    </source>
</reference>
<reference evidence="1" key="2">
    <citation type="submission" date="2025-08" db="UniProtKB">
        <authorList>
            <consortium name="Ensembl"/>
        </authorList>
    </citation>
    <scope>IDENTIFICATION</scope>
    <source>
        <strain evidence="1">broiler</strain>
    </source>
</reference>
<accession>A0A8V1A1I1</accession>
<evidence type="ECO:0000313" key="1">
    <source>
        <dbReference type="Ensembl" id="ENSGALP00010036376.1"/>
    </source>
</evidence>
<dbReference type="Ensembl" id="ENSGALT00010059572.1">
    <property type="protein sequence ID" value="ENSGALP00010036376.1"/>
    <property type="gene ID" value="ENSGALG00010024417.1"/>
</dbReference>
<sequence length="151" mass="17493">MVLRNICLETIVSPTVMSQITPRDPPNYQKVVIVKEINYLKQIFSLNHSSCFACISVCPAAQVVLFPLSWTRDFPGMKYMIAFYQEEAAWRNETCKSFPLSLSLSCSHPFEVVIRKTCLPKINVKFSHFTYYQSWRAPLELSFNRSAKKQQ</sequence>
<keyword evidence="2" id="KW-1185">Reference proteome</keyword>